<keyword evidence="11" id="KW-0520">NAD</keyword>
<dbReference type="RefSeq" id="WP_180843796.1">
    <property type="nucleotide sequence ID" value="NZ_CP046639.1"/>
</dbReference>
<dbReference type="PRINTS" id="PR01434">
    <property type="entry name" value="NADHDHGNASE5"/>
</dbReference>
<dbReference type="Pfam" id="PF06455">
    <property type="entry name" value="NADH5_C"/>
    <property type="match status" value="1"/>
</dbReference>
<feature type="transmembrane region" description="Helical" evidence="18">
    <location>
        <begin position="310"/>
        <end position="332"/>
    </location>
</feature>
<evidence type="ECO:0000259" key="19">
    <source>
        <dbReference type="Pfam" id="PF00361"/>
    </source>
</evidence>
<keyword evidence="5" id="KW-0813">Transport</keyword>
<feature type="transmembrane region" description="Helical" evidence="18">
    <location>
        <begin position="111"/>
        <end position="129"/>
    </location>
</feature>
<feature type="transmembrane region" description="Helical" evidence="18">
    <location>
        <begin position="600"/>
        <end position="622"/>
    </location>
</feature>
<feature type="transmembrane region" description="Helical" evidence="18">
    <location>
        <begin position="220"/>
        <end position="242"/>
    </location>
</feature>
<keyword evidence="12" id="KW-0830">Ubiquinone</keyword>
<evidence type="ECO:0000256" key="15">
    <source>
        <dbReference type="ARBA" id="ARBA00032795"/>
    </source>
</evidence>
<evidence type="ECO:0000256" key="14">
    <source>
        <dbReference type="ARBA" id="ARBA00031571"/>
    </source>
</evidence>
<keyword evidence="6" id="KW-0679">Respiratory chain</keyword>
<feature type="transmembrane region" description="Helical" evidence="18">
    <location>
        <begin position="413"/>
        <end position="435"/>
    </location>
</feature>
<dbReference type="GO" id="GO:0042773">
    <property type="term" value="P:ATP synthesis coupled electron transport"/>
    <property type="evidence" value="ECO:0007669"/>
    <property type="project" value="InterPro"/>
</dbReference>
<reference evidence="22 23" key="1">
    <citation type="submission" date="2019-12" db="EMBL/GenBank/DDBJ databases">
        <title>A sheep strain of Anaplasma phagocytophilum contains multiple genomes.</title>
        <authorList>
            <person name="Barbet A.F."/>
            <person name="Crosby F.L."/>
            <person name="Eskeland S."/>
            <person name="Stuen S."/>
            <person name="Granquist E.G."/>
            <person name="Munderloh U.G."/>
        </authorList>
    </citation>
    <scope>NUCLEOTIDE SEQUENCE [LARGE SCALE GENOMIC DNA]</scope>
    <source>
        <strain evidence="22 23">Norway Variant 1</strain>
    </source>
</reference>
<evidence type="ECO:0000256" key="11">
    <source>
        <dbReference type="ARBA" id="ARBA00023027"/>
    </source>
</evidence>
<feature type="transmembrane region" description="Helical" evidence="18">
    <location>
        <begin position="254"/>
        <end position="273"/>
    </location>
</feature>
<dbReference type="InterPro" id="IPR001750">
    <property type="entry name" value="ND/Mrp_TM"/>
</dbReference>
<feature type="transmembrane region" description="Helical" evidence="18">
    <location>
        <begin position="29"/>
        <end position="48"/>
    </location>
</feature>
<accession>A0A7H9E0F7</accession>
<dbReference type="PRINTS" id="PR01435">
    <property type="entry name" value="NPOXDRDTASE5"/>
</dbReference>
<feature type="transmembrane region" description="Helical" evidence="18">
    <location>
        <begin position="378"/>
        <end position="401"/>
    </location>
</feature>
<keyword evidence="7 17" id="KW-0812">Transmembrane</keyword>
<evidence type="ECO:0000256" key="10">
    <source>
        <dbReference type="ARBA" id="ARBA00022989"/>
    </source>
</evidence>
<dbReference type="NCBIfam" id="TIGR01974">
    <property type="entry name" value="NDH_I_L"/>
    <property type="match status" value="1"/>
</dbReference>
<dbReference type="InterPro" id="IPR001516">
    <property type="entry name" value="Proton_antipo_N"/>
</dbReference>
<dbReference type="PANTHER" id="PTHR42829">
    <property type="entry name" value="NADH-UBIQUINONE OXIDOREDUCTASE CHAIN 5"/>
    <property type="match status" value="1"/>
</dbReference>
<evidence type="ECO:0000259" key="20">
    <source>
        <dbReference type="Pfam" id="PF00662"/>
    </source>
</evidence>
<dbReference type="NCBIfam" id="NF005141">
    <property type="entry name" value="PRK06590.1"/>
    <property type="match status" value="1"/>
</dbReference>
<dbReference type="EC" id="7.1.1.2" evidence="2"/>
<dbReference type="GO" id="GO:0015990">
    <property type="term" value="P:electron transport coupled proton transport"/>
    <property type="evidence" value="ECO:0007669"/>
    <property type="project" value="TreeGrafter"/>
</dbReference>
<evidence type="ECO:0000256" key="13">
    <source>
        <dbReference type="ARBA" id="ARBA00023136"/>
    </source>
</evidence>
<dbReference type="EMBL" id="CP046639">
    <property type="protein sequence ID" value="QLL67265.1"/>
    <property type="molecule type" value="Genomic_DNA"/>
</dbReference>
<keyword evidence="9" id="KW-0249">Electron transport</keyword>
<evidence type="ECO:0000256" key="6">
    <source>
        <dbReference type="ARBA" id="ARBA00022660"/>
    </source>
</evidence>
<evidence type="ECO:0000313" key="22">
    <source>
        <dbReference type="EMBL" id="QLL67265.1"/>
    </source>
</evidence>
<evidence type="ECO:0000256" key="16">
    <source>
        <dbReference type="ARBA" id="ARBA00049551"/>
    </source>
</evidence>
<feature type="transmembrane region" description="Helical" evidence="18">
    <location>
        <begin position="455"/>
        <end position="474"/>
    </location>
</feature>
<evidence type="ECO:0000256" key="3">
    <source>
        <dbReference type="ARBA" id="ARBA00019904"/>
    </source>
</evidence>
<evidence type="ECO:0000256" key="4">
    <source>
        <dbReference type="ARBA" id="ARBA00021096"/>
    </source>
</evidence>
<dbReference type="InterPro" id="IPR010934">
    <property type="entry name" value="NADH_DH_su5_C"/>
</dbReference>
<protein>
    <recommendedName>
        <fullName evidence="3">NADH-quinone oxidoreductase subunit L</fullName>
        <ecNumber evidence="2">7.1.1.2</ecNumber>
    </recommendedName>
    <alternativeName>
        <fullName evidence="14">NADH dehydrogenase I subunit L</fullName>
    </alternativeName>
    <alternativeName>
        <fullName evidence="4">NADH-ubiquinone oxidoreductase chain 5</fullName>
    </alternativeName>
    <alternativeName>
        <fullName evidence="15">NDH-1 subunit L</fullName>
    </alternativeName>
</protein>
<dbReference type="AlphaFoldDB" id="A0A7H9E0F7"/>
<evidence type="ECO:0000256" key="5">
    <source>
        <dbReference type="ARBA" id="ARBA00022448"/>
    </source>
</evidence>
<sequence>MFSIEFLCVVLPLLGALLGYLLKHRRFVSHVVACSFIGKSAILSWYLFLATKQSYAVDLLSWLEVGGVSVRWSIYIDKLTTVMMIVVTTVSFIVHLYSVGYMHKDKGAVRFLAYLSMFTFFMMALVTSGNFMQLFFGWEGVGLCSYLLIGFWFGKDSATKAAMKAFVVNRVGDLFFLCGILVVFYSFHTLNFDEIFAKIADGWDLGVVDVWGYQVPLKDLAVILLFVGCMGKSAQLGLHVWLPDAMEGPTPASALIHAATMVTAGVFLIARSSPIVELSPIGQEVILVVGLATCLFAAVVAILQEDIKKIVAYSTCSQLGYMFVACGTSSYHLAIFHLLTHAFFKSLLFLLAGNVIHSNNGEQRIAYMSKNCWRDIPFTYALMWIGSLALMGVFPLAGYYSKDLIIESSYGHVAGFVITNLVACLTSAYSCRLMIKVFHNSNSERIPSIHESSKIMLLPLLVLMVGAVFSGMVFKNVLGITEGAFWSDSLSVHAHEGEISKIIELIPTVMVALGVLLCYLFCRYKSLIYCIPRVLKNMVKNKFYFDEIYEGVFVIPMQKISELLWRAVDQKVIDYFILGGITKAVVMSAQHGVRIQSGRVVGYALVMLLGVVSAALLVVYGFKTQ</sequence>
<evidence type="ECO:0000256" key="9">
    <source>
        <dbReference type="ARBA" id="ARBA00022982"/>
    </source>
</evidence>
<dbReference type="InterPro" id="IPR003945">
    <property type="entry name" value="NU5C-like"/>
</dbReference>
<feature type="transmembrane region" description="Helical" evidence="18">
    <location>
        <begin position="80"/>
        <end position="99"/>
    </location>
</feature>
<comment type="subcellular location">
    <subcellularLocation>
        <location evidence="1">Endomembrane system</location>
        <topology evidence="1">Multi-pass membrane protein</topology>
    </subcellularLocation>
    <subcellularLocation>
        <location evidence="17">Membrane</location>
        <topology evidence="17">Multi-pass membrane protein</topology>
    </subcellularLocation>
</comment>
<evidence type="ECO:0000313" key="23">
    <source>
        <dbReference type="Proteomes" id="UP000510938"/>
    </source>
</evidence>
<evidence type="ECO:0000256" key="2">
    <source>
        <dbReference type="ARBA" id="ARBA00012944"/>
    </source>
</evidence>
<organism evidence="22 23">
    <name type="scientific">Anaplasma phagocytophilum str. Norway variant1</name>
    <dbReference type="NCBI Taxonomy" id="1392506"/>
    <lineage>
        <taxon>Bacteria</taxon>
        <taxon>Pseudomonadati</taxon>
        <taxon>Pseudomonadota</taxon>
        <taxon>Alphaproteobacteria</taxon>
        <taxon>Rickettsiales</taxon>
        <taxon>Anaplasmataceae</taxon>
        <taxon>Anaplasma</taxon>
        <taxon>phagocytophilum group</taxon>
    </lineage>
</organism>
<keyword evidence="10 18" id="KW-1133">Transmembrane helix</keyword>
<evidence type="ECO:0000259" key="21">
    <source>
        <dbReference type="Pfam" id="PF06455"/>
    </source>
</evidence>
<feature type="transmembrane region" description="Helical" evidence="18">
    <location>
        <begin position="285"/>
        <end position="303"/>
    </location>
</feature>
<evidence type="ECO:0000256" key="7">
    <source>
        <dbReference type="ARBA" id="ARBA00022692"/>
    </source>
</evidence>
<keyword evidence="8" id="KW-1278">Translocase</keyword>
<feature type="domain" description="NADH dehydrogenase subunit 5 C-terminal" evidence="21">
    <location>
        <begin position="429"/>
        <end position="615"/>
    </location>
</feature>
<dbReference type="Pfam" id="PF00662">
    <property type="entry name" value="Proton_antipo_N"/>
    <property type="match status" value="1"/>
</dbReference>
<comment type="catalytic activity">
    <reaction evidence="16">
        <text>a ubiquinone + NADH + 5 H(+)(in) = a ubiquinol + NAD(+) + 4 H(+)(out)</text>
        <dbReference type="Rhea" id="RHEA:29091"/>
        <dbReference type="Rhea" id="RHEA-COMP:9565"/>
        <dbReference type="Rhea" id="RHEA-COMP:9566"/>
        <dbReference type="ChEBI" id="CHEBI:15378"/>
        <dbReference type="ChEBI" id="CHEBI:16389"/>
        <dbReference type="ChEBI" id="CHEBI:17976"/>
        <dbReference type="ChEBI" id="CHEBI:57540"/>
        <dbReference type="ChEBI" id="CHEBI:57945"/>
        <dbReference type="EC" id="7.1.1.2"/>
    </reaction>
</comment>
<feature type="domain" description="NADH:quinone oxidoreductase/Mrp antiporter transmembrane" evidence="19">
    <location>
        <begin position="128"/>
        <end position="420"/>
    </location>
</feature>
<dbReference type="Gene3D" id="1.20.5.2700">
    <property type="match status" value="1"/>
</dbReference>
<dbReference type="GO" id="GO:0008137">
    <property type="term" value="F:NADH dehydrogenase (ubiquinone) activity"/>
    <property type="evidence" value="ECO:0007669"/>
    <property type="project" value="UniProtKB-EC"/>
</dbReference>
<dbReference type="GO" id="GO:0003954">
    <property type="term" value="F:NADH dehydrogenase activity"/>
    <property type="evidence" value="ECO:0007669"/>
    <property type="project" value="TreeGrafter"/>
</dbReference>
<dbReference type="GO" id="GO:0016020">
    <property type="term" value="C:membrane"/>
    <property type="evidence" value="ECO:0007669"/>
    <property type="project" value="UniProtKB-SubCell"/>
</dbReference>
<feature type="transmembrane region" description="Helical" evidence="18">
    <location>
        <begin position="135"/>
        <end position="154"/>
    </location>
</feature>
<gene>
    <name evidence="22" type="primary">nuoL</name>
    <name evidence="22" type="ORF">O998_02060</name>
</gene>
<dbReference type="Proteomes" id="UP000510938">
    <property type="component" value="Chromosome"/>
</dbReference>
<dbReference type="GO" id="GO:0012505">
    <property type="term" value="C:endomembrane system"/>
    <property type="evidence" value="ECO:0007669"/>
    <property type="project" value="UniProtKB-SubCell"/>
</dbReference>
<proteinExistence type="predicted"/>
<feature type="transmembrane region" description="Helical" evidence="18">
    <location>
        <begin position="502"/>
        <end position="522"/>
    </location>
</feature>
<dbReference type="Pfam" id="PF00361">
    <property type="entry name" value="Proton_antipo_M"/>
    <property type="match status" value="1"/>
</dbReference>
<feature type="domain" description="NADH-Ubiquinone oxidoreductase (complex I) chain 5 N-terminal" evidence="20">
    <location>
        <begin position="62"/>
        <end position="111"/>
    </location>
</feature>
<evidence type="ECO:0000256" key="18">
    <source>
        <dbReference type="SAM" id="Phobius"/>
    </source>
</evidence>
<evidence type="ECO:0000256" key="1">
    <source>
        <dbReference type="ARBA" id="ARBA00004127"/>
    </source>
</evidence>
<evidence type="ECO:0000256" key="17">
    <source>
        <dbReference type="RuleBase" id="RU000320"/>
    </source>
</evidence>
<evidence type="ECO:0000256" key="8">
    <source>
        <dbReference type="ARBA" id="ARBA00022967"/>
    </source>
</evidence>
<evidence type="ECO:0000256" key="12">
    <source>
        <dbReference type="ARBA" id="ARBA00023075"/>
    </source>
</evidence>
<keyword evidence="13 18" id="KW-0472">Membrane</keyword>
<name>A0A7H9E0F7_ANAPH</name>
<feature type="transmembrane region" description="Helical" evidence="18">
    <location>
        <begin position="338"/>
        <end position="357"/>
    </location>
</feature>
<dbReference type="InterPro" id="IPR018393">
    <property type="entry name" value="NADHpl_OxRdtase_5_subgr"/>
</dbReference>
<dbReference type="PANTHER" id="PTHR42829:SF2">
    <property type="entry name" value="NADH-UBIQUINONE OXIDOREDUCTASE CHAIN 5"/>
    <property type="match status" value="1"/>
</dbReference>
<feature type="transmembrane region" description="Helical" evidence="18">
    <location>
        <begin position="166"/>
        <end position="187"/>
    </location>
</feature>